<dbReference type="PROSITE" id="PS50905">
    <property type="entry name" value="FERRITIN_LIKE"/>
    <property type="match status" value="1"/>
</dbReference>
<evidence type="ECO:0000256" key="3">
    <source>
        <dbReference type="ARBA" id="ARBA00022723"/>
    </source>
</evidence>
<evidence type="ECO:0000256" key="5">
    <source>
        <dbReference type="ARBA" id="ARBA00023004"/>
    </source>
</evidence>
<dbReference type="CDD" id="cd00729">
    <property type="entry name" value="rubredoxin_SM"/>
    <property type="match status" value="1"/>
</dbReference>
<dbReference type="EMBL" id="JAGGKC010000016">
    <property type="protein sequence ID" value="MBP1919549.1"/>
    <property type="molecule type" value="Genomic_DNA"/>
</dbReference>
<evidence type="ECO:0000256" key="2">
    <source>
        <dbReference type="ARBA" id="ARBA00022448"/>
    </source>
</evidence>
<evidence type="ECO:0000256" key="1">
    <source>
        <dbReference type="ARBA" id="ARBA00001965"/>
    </source>
</evidence>
<comment type="cofactor">
    <cofactor evidence="1">
        <name>Fe(3+)</name>
        <dbReference type="ChEBI" id="CHEBI:29034"/>
    </cofactor>
</comment>
<dbReference type="Gene3D" id="1.20.1260.10">
    <property type="match status" value="1"/>
</dbReference>
<dbReference type="InterPro" id="IPR048574">
    <property type="entry name" value="RUBY_RBDX"/>
</dbReference>
<accession>A0ABS4G4U2</accession>
<keyword evidence="3" id="KW-0479">Metal-binding</keyword>
<evidence type="ECO:0000313" key="9">
    <source>
        <dbReference type="Proteomes" id="UP001519271"/>
    </source>
</evidence>
<dbReference type="PANTHER" id="PTHR43865:SF1">
    <property type="entry name" value="RUBRERYTHRIN-RELATED"/>
    <property type="match status" value="1"/>
</dbReference>
<dbReference type="InterPro" id="IPR052364">
    <property type="entry name" value="Rubrerythrin"/>
</dbReference>
<feature type="domain" description="Ferritin-like diiron" evidence="7">
    <location>
        <begin position="3"/>
        <end position="150"/>
    </location>
</feature>
<dbReference type="CDD" id="cd01041">
    <property type="entry name" value="Rubrerythrin"/>
    <property type="match status" value="1"/>
</dbReference>
<evidence type="ECO:0000259" key="6">
    <source>
        <dbReference type="PROSITE" id="PS50903"/>
    </source>
</evidence>
<dbReference type="PROSITE" id="PS50903">
    <property type="entry name" value="RUBREDOXIN_LIKE"/>
    <property type="match status" value="1"/>
</dbReference>
<keyword evidence="9" id="KW-1185">Reference proteome</keyword>
<evidence type="ECO:0000256" key="4">
    <source>
        <dbReference type="ARBA" id="ARBA00022982"/>
    </source>
</evidence>
<keyword evidence="4" id="KW-0249">Electron transport</keyword>
<sequence>MSSCKGSKTAENLLKAFAGESQARSRYVYYASVAKKEGYLRIADIFNETAENEKEHAKRFYKFLVKDLNDTMLEITAAYPVGLFEDTVSNLKAAAAGEHEEWTDLYPSFAKTAREEGFNDVALAFDNISKVEKEHEERYSTLAALVGSGAYFKRSEPVLWKCNNCGYIYEGLEAPAKCPACLHDRSYFEVACKAW</sequence>
<evidence type="ECO:0000259" key="7">
    <source>
        <dbReference type="PROSITE" id="PS50905"/>
    </source>
</evidence>
<dbReference type="PANTHER" id="PTHR43865">
    <property type="entry name" value="RUBRERYTHRIN-RELATED"/>
    <property type="match status" value="1"/>
</dbReference>
<comment type="caution">
    <text evidence="8">The sequence shown here is derived from an EMBL/GenBank/DDBJ whole genome shotgun (WGS) entry which is preliminary data.</text>
</comment>
<dbReference type="Pfam" id="PF02915">
    <property type="entry name" value="Rubrerythrin"/>
    <property type="match status" value="1"/>
</dbReference>
<keyword evidence="5" id="KW-0408">Iron</keyword>
<evidence type="ECO:0000313" key="8">
    <source>
        <dbReference type="EMBL" id="MBP1919549.1"/>
    </source>
</evidence>
<gene>
    <name evidence="8" type="ORF">J2Z34_002038</name>
</gene>
<feature type="domain" description="Rubredoxin-like" evidence="6">
    <location>
        <begin position="157"/>
        <end position="191"/>
    </location>
</feature>
<dbReference type="Proteomes" id="UP001519271">
    <property type="component" value="Unassembled WGS sequence"/>
</dbReference>
<proteinExistence type="predicted"/>
<reference evidence="8 9" key="1">
    <citation type="submission" date="2021-03" db="EMBL/GenBank/DDBJ databases">
        <title>Genomic Encyclopedia of Type Strains, Phase IV (KMG-IV): sequencing the most valuable type-strain genomes for metagenomic binning, comparative biology and taxonomic classification.</title>
        <authorList>
            <person name="Goeker M."/>
        </authorList>
    </citation>
    <scope>NUCLEOTIDE SEQUENCE [LARGE SCALE GENOMIC DNA]</scope>
    <source>
        <strain evidence="8 9">DSM 6139</strain>
    </source>
</reference>
<dbReference type="InterPro" id="IPR003251">
    <property type="entry name" value="Rr_diiron-bd_dom"/>
</dbReference>
<dbReference type="RefSeq" id="WP_209459748.1">
    <property type="nucleotide sequence ID" value="NZ_JAGGKC010000016.1"/>
</dbReference>
<dbReference type="Pfam" id="PF21349">
    <property type="entry name" value="RUBY_RBDX"/>
    <property type="match status" value="1"/>
</dbReference>
<organism evidence="8 9">
    <name type="scientific">Youngiibacter multivorans</name>
    <dbReference type="NCBI Taxonomy" id="937251"/>
    <lineage>
        <taxon>Bacteria</taxon>
        <taxon>Bacillati</taxon>
        <taxon>Bacillota</taxon>
        <taxon>Clostridia</taxon>
        <taxon>Eubacteriales</taxon>
        <taxon>Clostridiaceae</taxon>
        <taxon>Youngiibacter</taxon>
    </lineage>
</organism>
<dbReference type="InterPro" id="IPR012347">
    <property type="entry name" value="Ferritin-like"/>
</dbReference>
<dbReference type="NCBIfam" id="NF045767">
    <property type="entry name" value="RuberyRbr"/>
    <property type="match status" value="1"/>
</dbReference>
<dbReference type="InterPro" id="IPR009078">
    <property type="entry name" value="Ferritin-like_SF"/>
</dbReference>
<name>A0ABS4G4U2_9CLOT</name>
<dbReference type="SUPFAM" id="SSF47240">
    <property type="entry name" value="Ferritin-like"/>
    <property type="match status" value="1"/>
</dbReference>
<dbReference type="InterPro" id="IPR024934">
    <property type="entry name" value="Rubredoxin-like_dom"/>
</dbReference>
<dbReference type="InterPro" id="IPR009040">
    <property type="entry name" value="Ferritin-like_diiron"/>
</dbReference>
<keyword evidence="2" id="KW-0813">Transport</keyword>
<protein>
    <submittedName>
        <fullName evidence="8">Rubrerythrin</fullName>
    </submittedName>
</protein>
<dbReference type="Gene3D" id="2.20.28.10">
    <property type="match status" value="1"/>
</dbReference>
<dbReference type="SUPFAM" id="SSF57802">
    <property type="entry name" value="Rubredoxin-like"/>
    <property type="match status" value="1"/>
</dbReference>